<dbReference type="InterPro" id="IPR023179">
    <property type="entry name" value="GTP-bd_ortho_bundle_sf"/>
</dbReference>
<keyword evidence="5" id="KW-1185">Reference proteome</keyword>
<dbReference type="GO" id="GO:0005525">
    <property type="term" value="F:GTP binding"/>
    <property type="evidence" value="ECO:0007669"/>
    <property type="project" value="UniProtKB-KW"/>
</dbReference>
<dbReference type="GO" id="GO:0005739">
    <property type="term" value="C:mitochondrion"/>
    <property type="evidence" value="ECO:0007669"/>
    <property type="project" value="TreeGrafter"/>
</dbReference>
<evidence type="ECO:0000313" key="4">
    <source>
        <dbReference type="EnsemblPlants" id="AET1Gv20650100.9"/>
    </source>
</evidence>
<accession>A0A452Z6P4</accession>
<keyword evidence="1" id="KW-0547">Nucleotide-binding</keyword>
<dbReference type="NCBIfam" id="TIGR03596">
    <property type="entry name" value="GTPase_YlqF"/>
    <property type="match status" value="1"/>
</dbReference>
<dbReference type="Gene3D" id="3.40.50.300">
    <property type="entry name" value="P-loop containing nucleotide triphosphate hydrolases"/>
    <property type="match status" value="1"/>
</dbReference>
<dbReference type="SUPFAM" id="SSF52540">
    <property type="entry name" value="P-loop containing nucleoside triphosphate hydrolases"/>
    <property type="match status" value="1"/>
</dbReference>
<dbReference type="CDD" id="cd01856">
    <property type="entry name" value="YlqF"/>
    <property type="match status" value="1"/>
</dbReference>
<dbReference type="Gramene" id="AET1Gv20650100.9">
    <property type="protein sequence ID" value="AET1Gv20650100.9"/>
    <property type="gene ID" value="AET1Gv20650100"/>
</dbReference>
<evidence type="ECO:0000256" key="1">
    <source>
        <dbReference type="ARBA" id="ARBA00022741"/>
    </source>
</evidence>
<dbReference type="PANTHER" id="PTHR45782">
    <property type="entry name" value="MITOCHONDRIAL RIBOSOME-ASSOCIATED GTPASE 1"/>
    <property type="match status" value="1"/>
</dbReference>
<dbReference type="FunFam" id="1.10.1580.10:FF:000007">
    <property type="entry name" value="Mitochondrial GTPase 1"/>
    <property type="match status" value="1"/>
</dbReference>
<proteinExistence type="predicted"/>
<reference evidence="4" key="4">
    <citation type="submission" date="2019-03" db="UniProtKB">
        <authorList>
            <consortium name="EnsemblPlants"/>
        </authorList>
    </citation>
    <scope>IDENTIFICATION</scope>
</reference>
<evidence type="ECO:0000313" key="5">
    <source>
        <dbReference type="Proteomes" id="UP000015105"/>
    </source>
</evidence>
<dbReference type="STRING" id="200361.A0A452Z6P4"/>
<feature type="domain" description="G" evidence="3">
    <location>
        <begin position="257"/>
        <end position="313"/>
    </location>
</feature>
<dbReference type="AlphaFoldDB" id="A0A452Z6P4"/>
<dbReference type="Proteomes" id="UP000015105">
    <property type="component" value="Chromosome 1D"/>
</dbReference>
<dbReference type="InterPro" id="IPR019991">
    <property type="entry name" value="GTP-bd_ribosome_bgen"/>
</dbReference>
<keyword evidence="2" id="KW-0342">GTP-binding</keyword>
<reference evidence="5" key="1">
    <citation type="journal article" date="2014" name="Science">
        <title>Ancient hybridizations among the ancestral genomes of bread wheat.</title>
        <authorList>
            <consortium name="International Wheat Genome Sequencing Consortium,"/>
            <person name="Marcussen T."/>
            <person name="Sandve S.R."/>
            <person name="Heier L."/>
            <person name="Spannagl M."/>
            <person name="Pfeifer M."/>
            <person name="Jakobsen K.S."/>
            <person name="Wulff B.B."/>
            <person name="Steuernagel B."/>
            <person name="Mayer K.F."/>
            <person name="Olsen O.A."/>
        </authorList>
    </citation>
    <scope>NUCLEOTIDE SEQUENCE [LARGE SCALE GENOMIC DNA]</scope>
    <source>
        <strain evidence="5">cv. AL8/78</strain>
    </source>
</reference>
<dbReference type="PANTHER" id="PTHR45782:SF5">
    <property type="entry name" value="DAR GTPASE 3, CHLOROPLASTIC"/>
    <property type="match status" value="1"/>
</dbReference>
<name>A0A452Z6P4_AEGTS</name>
<protein>
    <recommendedName>
        <fullName evidence="3">G domain-containing protein</fullName>
    </recommendedName>
</protein>
<evidence type="ECO:0000256" key="2">
    <source>
        <dbReference type="ARBA" id="ARBA00023134"/>
    </source>
</evidence>
<dbReference type="InterPro" id="IPR027417">
    <property type="entry name" value="P-loop_NTPase"/>
</dbReference>
<dbReference type="Gene3D" id="1.10.1580.10">
    <property type="match status" value="1"/>
</dbReference>
<dbReference type="GO" id="GO:0003924">
    <property type="term" value="F:GTPase activity"/>
    <property type="evidence" value="ECO:0007669"/>
    <property type="project" value="TreeGrafter"/>
</dbReference>
<dbReference type="FunFam" id="3.40.50.300:FF:001189">
    <property type="entry name" value="DAR GTPase 3 chloroplastic"/>
    <property type="match status" value="1"/>
</dbReference>
<sequence>IPLPHCTQWAPELSSARPLPLRPTSAASFHPTAPMLLPTRRLPATPSRPSAHPYISPARPSLRFRRQHGRAATARATSATPPVVRCSCLVFGDTLLGLYEKERLGLSRYADEESREDVFWETLDADLQYWTRSLRPVQWYPGHIAKTEKELKGQLKLMDVVIEVRDARIPLATTHPKMDSWLGNRRRIIVMNREDMVSADDRNAWATYFSSQGIKVIYSNGQLGMGTMKLGRMAKSAASTVNTRRREKGLLPRPVRAGIVGYPNVGKSSLINRLLKRRMCPAAPRPGVTRELKWVRFGKDLELLDSPGILPMRISDQTAALKLAICDDIGERSYDFADVAAILVQILLRHPAVGSEAFRKRYKIDVDSDCGKLFVTK</sequence>
<reference evidence="5" key="2">
    <citation type="journal article" date="2017" name="Nat. Plants">
        <title>The Aegilops tauschii genome reveals multiple impacts of transposons.</title>
        <authorList>
            <person name="Zhao G."/>
            <person name="Zou C."/>
            <person name="Li K."/>
            <person name="Wang K."/>
            <person name="Li T."/>
            <person name="Gao L."/>
            <person name="Zhang X."/>
            <person name="Wang H."/>
            <person name="Yang Z."/>
            <person name="Liu X."/>
            <person name="Jiang W."/>
            <person name="Mao L."/>
            <person name="Kong X."/>
            <person name="Jiao Y."/>
            <person name="Jia J."/>
        </authorList>
    </citation>
    <scope>NUCLEOTIDE SEQUENCE [LARGE SCALE GENOMIC DNA]</scope>
    <source>
        <strain evidence="5">cv. AL8/78</strain>
    </source>
</reference>
<dbReference type="GO" id="GO:0032543">
    <property type="term" value="P:mitochondrial translation"/>
    <property type="evidence" value="ECO:0007669"/>
    <property type="project" value="TreeGrafter"/>
</dbReference>
<evidence type="ECO:0000259" key="3">
    <source>
        <dbReference type="Pfam" id="PF01926"/>
    </source>
</evidence>
<dbReference type="PRINTS" id="PR00326">
    <property type="entry name" value="GTP1OBG"/>
</dbReference>
<reference evidence="4" key="3">
    <citation type="journal article" date="2017" name="Nature">
        <title>Genome sequence of the progenitor of the wheat D genome Aegilops tauschii.</title>
        <authorList>
            <person name="Luo M.C."/>
            <person name="Gu Y.Q."/>
            <person name="Puiu D."/>
            <person name="Wang H."/>
            <person name="Twardziok S.O."/>
            <person name="Deal K.R."/>
            <person name="Huo N."/>
            <person name="Zhu T."/>
            <person name="Wang L."/>
            <person name="Wang Y."/>
            <person name="McGuire P.E."/>
            <person name="Liu S."/>
            <person name="Long H."/>
            <person name="Ramasamy R.K."/>
            <person name="Rodriguez J.C."/>
            <person name="Van S.L."/>
            <person name="Yuan L."/>
            <person name="Wang Z."/>
            <person name="Xia Z."/>
            <person name="Xiao L."/>
            <person name="Anderson O.D."/>
            <person name="Ouyang S."/>
            <person name="Liang Y."/>
            <person name="Zimin A.V."/>
            <person name="Pertea G."/>
            <person name="Qi P."/>
            <person name="Bennetzen J.L."/>
            <person name="Dai X."/>
            <person name="Dawson M.W."/>
            <person name="Muller H.G."/>
            <person name="Kugler K."/>
            <person name="Rivarola-Duarte L."/>
            <person name="Spannagl M."/>
            <person name="Mayer K.F.X."/>
            <person name="Lu F.H."/>
            <person name="Bevan M.W."/>
            <person name="Leroy P."/>
            <person name="Li P."/>
            <person name="You F.M."/>
            <person name="Sun Q."/>
            <person name="Liu Z."/>
            <person name="Lyons E."/>
            <person name="Wicker T."/>
            <person name="Salzberg S.L."/>
            <person name="Devos K.M."/>
            <person name="Dvorak J."/>
        </authorList>
    </citation>
    <scope>NUCLEOTIDE SEQUENCE [LARGE SCALE GENOMIC DNA]</scope>
    <source>
        <strain evidence="4">cv. AL8/78</strain>
    </source>
</reference>
<organism evidence="4 5">
    <name type="scientific">Aegilops tauschii subsp. strangulata</name>
    <name type="common">Goatgrass</name>
    <dbReference type="NCBI Taxonomy" id="200361"/>
    <lineage>
        <taxon>Eukaryota</taxon>
        <taxon>Viridiplantae</taxon>
        <taxon>Streptophyta</taxon>
        <taxon>Embryophyta</taxon>
        <taxon>Tracheophyta</taxon>
        <taxon>Spermatophyta</taxon>
        <taxon>Magnoliopsida</taxon>
        <taxon>Liliopsida</taxon>
        <taxon>Poales</taxon>
        <taxon>Poaceae</taxon>
        <taxon>BOP clade</taxon>
        <taxon>Pooideae</taxon>
        <taxon>Triticodae</taxon>
        <taxon>Triticeae</taxon>
        <taxon>Triticinae</taxon>
        <taxon>Aegilops</taxon>
    </lineage>
</organism>
<reference evidence="4" key="5">
    <citation type="journal article" date="2021" name="G3 (Bethesda)">
        <title>Aegilops tauschii genome assembly Aet v5.0 features greater sequence contiguity and improved annotation.</title>
        <authorList>
            <person name="Wang L."/>
            <person name="Zhu T."/>
            <person name="Rodriguez J.C."/>
            <person name="Deal K.R."/>
            <person name="Dubcovsky J."/>
            <person name="McGuire P.E."/>
            <person name="Lux T."/>
            <person name="Spannagl M."/>
            <person name="Mayer K.F.X."/>
            <person name="Baldrich P."/>
            <person name="Meyers B.C."/>
            <person name="Huo N."/>
            <person name="Gu Y.Q."/>
            <person name="Zhou H."/>
            <person name="Devos K.M."/>
            <person name="Bennetzen J.L."/>
            <person name="Unver T."/>
            <person name="Budak H."/>
            <person name="Gulick P.J."/>
            <person name="Galiba G."/>
            <person name="Kalapos B."/>
            <person name="Nelson D.R."/>
            <person name="Li P."/>
            <person name="You F.M."/>
            <person name="Luo M.C."/>
            <person name="Dvorak J."/>
        </authorList>
    </citation>
    <scope>NUCLEOTIDE SEQUENCE [LARGE SCALE GENOMIC DNA]</scope>
    <source>
        <strain evidence="4">cv. AL8/78</strain>
    </source>
</reference>
<dbReference type="Pfam" id="PF01926">
    <property type="entry name" value="MMR_HSR1"/>
    <property type="match status" value="1"/>
</dbReference>
<dbReference type="InterPro" id="IPR006073">
    <property type="entry name" value="GTP-bd"/>
</dbReference>
<dbReference type="EnsemblPlants" id="AET1Gv20650100.9">
    <property type="protein sequence ID" value="AET1Gv20650100.9"/>
    <property type="gene ID" value="AET1Gv20650100"/>
</dbReference>